<protein>
    <recommendedName>
        <fullName evidence="4">Transposase</fullName>
    </recommendedName>
</protein>
<evidence type="ECO:0000313" key="2">
    <source>
        <dbReference type="EMBL" id="KUM86447.1"/>
    </source>
</evidence>
<reference evidence="2 3" key="1">
    <citation type="submission" date="2015-10" db="EMBL/GenBank/DDBJ databases">
        <title>Draft genome sequence of Streptomyces cellostaticus DSM 40189, type strain for the species Streptomyces cellostaticus.</title>
        <authorList>
            <person name="Ruckert C."/>
            <person name="Winkler A."/>
            <person name="Kalinowski J."/>
            <person name="Kampfer P."/>
            <person name="Glaeser S."/>
        </authorList>
    </citation>
    <scope>NUCLEOTIDE SEQUENCE [LARGE SCALE GENOMIC DNA]</scope>
    <source>
        <strain evidence="2 3">DSM 40189</strain>
    </source>
</reference>
<feature type="region of interest" description="Disordered" evidence="1">
    <location>
        <begin position="70"/>
        <end position="115"/>
    </location>
</feature>
<sequence>MRDQDAWLCFADEAGQVLRPPKAGTWSRRGRTPRIAARAAGSGRISLAGLVCRRPGHRTRLVFRMLVHHSHKGERLRHRPMSGVQHGDPRRSLGMTTQTAASTGIAQIASDIQRG</sequence>
<evidence type="ECO:0000256" key="1">
    <source>
        <dbReference type="SAM" id="MobiDB-lite"/>
    </source>
</evidence>
<organism evidence="2 3">
    <name type="scientific">Streptomyces cellostaticus</name>
    <dbReference type="NCBI Taxonomy" id="67285"/>
    <lineage>
        <taxon>Bacteria</taxon>
        <taxon>Bacillati</taxon>
        <taxon>Actinomycetota</taxon>
        <taxon>Actinomycetes</taxon>
        <taxon>Kitasatosporales</taxon>
        <taxon>Streptomycetaceae</taxon>
        <taxon>Streptomyces</taxon>
    </lineage>
</organism>
<feature type="compositionally biased region" description="Polar residues" evidence="1">
    <location>
        <begin position="94"/>
        <end position="105"/>
    </location>
</feature>
<accession>A0A101N4L3</accession>
<evidence type="ECO:0008006" key="4">
    <source>
        <dbReference type="Google" id="ProtNLM"/>
    </source>
</evidence>
<comment type="caution">
    <text evidence="2">The sequence shown here is derived from an EMBL/GenBank/DDBJ whole genome shotgun (WGS) entry which is preliminary data.</text>
</comment>
<dbReference type="AlphaFoldDB" id="A0A101N4L3"/>
<dbReference type="OrthoDB" id="341531at2"/>
<gene>
    <name evidence="2" type="ORF">AQI88_41260</name>
</gene>
<dbReference type="STRING" id="67285.AQI88_41260"/>
<dbReference type="EMBL" id="LMWL01000110">
    <property type="protein sequence ID" value="KUM86447.1"/>
    <property type="molecule type" value="Genomic_DNA"/>
</dbReference>
<feature type="compositionally biased region" description="Basic residues" evidence="1">
    <location>
        <begin position="70"/>
        <end position="80"/>
    </location>
</feature>
<name>A0A101N4L3_9ACTN</name>
<dbReference type="RefSeq" id="WP_067010844.1">
    <property type="nucleotide sequence ID" value="NZ_BNDU01000006.1"/>
</dbReference>
<evidence type="ECO:0000313" key="3">
    <source>
        <dbReference type="Proteomes" id="UP000054241"/>
    </source>
</evidence>
<dbReference type="Proteomes" id="UP000054241">
    <property type="component" value="Unassembled WGS sequence"/>
</dbReference>
<proteinExistence type="predicted"/>
<keyword evidence="3" id="KW-1185">Reference proteome</keyword>